<dbReference type="InterPro" id="IPR011032">
    <property type="entry name" value="GroES-like_sf"/>
</dbReference>
<accession>A0A0P1E3F3</accession>
<protein>
    <submittedName>
        <fullName evidence="2">Zinc-type alcohol dehydrogenase-like protein</fullName>
    </submittedName>
</protein>
<sequence>MQASDLLVEIEAISVNPADAKRRIRTAAEQDHSEPFTLGYDAVGIVCDLGAEFSGFSKGDRVWYAGDVNRPGSHAALQAVDHRIAALAPSSVSLQAAVSLPLVSLTAWEMLFDLLQVPTNETPSSLLVVGGVGSITLQLACKLTGLHLIATASRLETAEWCRKWVPIRRLNTTI</sequence>
<dbReference type="Pfam" id="PF08240">
    <property type="entry name" value="ADH_N"/>
    <property type="match status" value="1"/>
</dbReference>
<dbReference type="Gene3D" id="3.90.180.10">
    <property type="entry name" value="Medium-chain alcohol dehydrogenases, catalytic domain"/>
    <property type="match status" value="1"/>
</dbReference>
<keyword evidence="3" id="KW-1185">Reference proteome</keyword>
<organism evidence="2 3">
    <name type="scientific">Ruegeria atlantica</name>
    <dbReference type="NCBI Taxonomy" id="81569"/>
    <lineage>
        <taxon>Bacteria</taxon>
        <taxon>Pseudomonadati</taxon>
        <taxon>Pseudomonadota</taxon>
        <taxon>Alphaproteobacteria</taxon>
        <taxon>Rhodobacterales</taxon>
        <taxon>Roseobacteraceae</taxon>
        <taxon>Ruegeria</taxon>
    </lineage>
</organism>
<evidence type="ECO:0000313" key="2">
    <source>
        <dbReference type="EMBL" id="CUH41939.1"/>
    </source>
</evidence>
<proteinExistence type="predicted"/>
<feature type="domain" description="Alcohol dehydrogenase-like N-terminal" evidence="1">
    <location>
        <begin position="3"/>
        <end position="63"/>
    </location>
</feature>
<dbReference type="EMBL" id="CYPS01000010">
    <property type="protein sequence ID" value="CUH41939.1"/>
    <property type="molecule type" value="Genomic_DNA"/>
</dbReference>
<dbReference type="AlphaFoldDB" id="A0A0P1E3F3"/>
<name>A0A0P1E3F3_9RHOB</name>
<evidence type="ECO:0000313" key="3">
    <source>
        <dbReference type="Proteomes" id="UP000050786"/>
    </source>
</evidence>
<evidence type="ECO:0000259" key="1">
    <source>
        <dbReference type="Pfam" id="PF08240"/>
    </source>
</evidence>
<dbReference type="InterPro" id="IPR050700">
    <property type="entry name" value="YIM1/Zinc_Alcohol_DH_Fams"/>
</dbReference>
<reference evidence="3" key="1">
    <citation type="submission" date="2015-09" db="EMBL/GenBank/DDBJ databases">
        <authorList>
            <person name="Rodrigo-Torres L."/>
            <person name="Arahal D.R."/>
        </authorList>
    </citation>
    <scope>NUCLEOTIDE SEQUENCE [LARGE SCALE GENOMIC DNA]</scope>
    <source>
        <strain evidence="3">CECT 4293</strain>
    </source>
</reference>
<dbReference type="Gene3D" id="3.40.50.720">
    <property type="entry name" value="NAD(P)-binding Rossmann-like Domain"/>
    <property type="match status" value="1"/>
</dbReference>
<dbReference type="SUPFAM" id="SSF50129">
    <property type="entry name" value="GroES-like"/>
    <property type="match status" value="1"/>
</dbReference>
<dbReference type="PANTHER" id="PTHR11695:SF294">
    <property type="entry name" value="RETICULON-4-INTERACTING PROTEIN 1, MITOCHONDRIAL"/>
    <property type="match status" value="1"/>
</dbReference>
<gene>
    <name evidence="2" type="ORF">RUM4293_00823</name>
</gene>
<dbReference type="PANTHER" id="PTHR11695">
    <property type="entry name" value="ALCOHOL DEHYDROGENASE RELATED"/>
    <property type="match status" value="1"/>
</dbReference>
<dbReference type="InterPro" id="IPR013154">
    <property type="entry name" value="ADH-like_N"/>
</dbReference>
<dbReference type="Proteomes" id="UP000050786">
    <property type="component" value="Unassembled WGS sequence"/>
</dbReference>